<keyword evidence="5" id="KW-0949">S-adenosyl-L-methionine</keyword>
<accession>A0A840MRG0</accession>
<dbReference type="GO" id="GO:0000179">
    <property type="term" value="F:rRNA (adenine-N6,N6-)-dimethyltransferase activity"/>
    <property type="evidence" value="ECO:0007669"/>
    <property type="project" value="InterPro"/>
</dbReference>
<dbReference type="SMART" id="SM00650">
    <property type="entry name" value="rADc"/>
    <property type="match status" value="1"/>
</dbReference>
<dbReference type="Gene3D" id="3.40.50.150">
    <property type="entry name" value="Vaccinia Virus protein VP39"/>
    <property type="match status" value="1"/>
</dbReference>
<proteinExistence type="inferred from homology"/>
<evidence type="ECO:0000256" key="6">
    <source>
        <dbReference type="ARBA" id="ARBA00030757"/>
    </source>
</evidence>
<name>A0A840MRG0_9PROT</name>
<dbReference type="RefSeq" id="WP_184040124.1">
    <property type="nucleotide sequence ID" value="NZ_JACHHY010000016.1"/>
</dbReference>
<keyword evidence="4 8" id="KW-0808">Transferase</keyword>
<sequence length="217" mass="24057">MNWEEARFNMVEQQIRPWDVLDQEILSLLFEVKREEFVPTNMHNLAFVDMELPLANGQKMWQPKLEARVVQELAIKRTDKVLEIGSGSGYLTALLAKRAQHVYSVEIDAEQAAIAKSNLLKAGLGNVTFEVGDGARGWTKHAPYDVIVITGSVPVLPDEFKQQLAVGGRLFAVIGDAPVMSGTLITHESSAAYNTTKLFETVVTPLMNAVQPARFSF</sequence>
<dbReference type="PROSITE" id="PS01131">
    <property type="entry name" value="RRNA_A_DIMETH"/>
    <property type="match status" value="1"/>
</dbReference>
<dbReference type="Proteomes" id="UP000575898">
    <property type="component" value="Unassembled WGS sequence"/>
</dbReference>
<organism evidence="8 9">
    <name type="scientific">Chitinivorax tropicus</name>
    <dbReference type="NCBI Taxonomy" id="714531"/>
    <lineage>
        <taxon>Bacteria</taxon>
        <taxon>Pseudomonadati</taxon>
        <taxon>Pseudomonadota</taxon>
        <taxon>Betaproteobacteria</taxon>
        <taxon>Chitinivorax</taxon>
    </lineage>
</organism>
<evidence type="ECO:0000313" key="8">
    <source>
        <dbReference type="EMBL" id="MBB5019372.1"/>
    </source>
</evidence>
<dbReference type="GO" id="GO:0004719">
    <property type="term" value="F:protein-L-isoaspartate (D-aspartate) O-methyltransferase activity"/>
    <property type="evidence" value="ECO:0007669"/>
    <property type="project" value="InterPro"/>
</dbReference>
<reference evidence="8 9" key="1">
    <citation type="submission" date="2020-08" db="EMBL/GenBank/DDBJ databases">
        <title>Genomic Encyclopedia of Type Strains, Phase IV (KMG-IV): sequencing the most valuable type-strain genomes for metagenomic binning, comparative biology and taxonomic classification.</title>
        <authorList>
            <person name="Goeker M."/>
        </authorList>
    </citation>
    <scope>NUCLEOTIDE SEQUENCE [LARGE SCALE GENOMIC DNA]</scope>
    <source>
        <strain evidence="8 9">DSM 27165</strain>
    </source>
</reference>
<dbReference type="InterPro" id="IPR020596">
    <property type="entry name" value="rRNA_Ade_Mease_Trfase_CS"/>
</dbReference>
<dbReference type="EMBL" id="JACHHY010000016">
    <property type="protein sequence ID" value="MBB5019372.1"/>
    <property type="molecule type" value="Genomic_DNA"/>
</dbReference>
<dbReference type="AlphaFoldDB" id="A0A840MRG0"/>
<comment type="caution">
    <text evidence="8">The sequence shown here is derived from an EMBL/GenBank/DDBJ whole genome shotgun (WGS) entry which is preliminary data.</text>
</comment>
<dbReference type="InterPro" id="IPR029063">
    <property type="entry name" value="SAM-dependent_MTases_sf"/>
</dbReference>
<dbReference type="GO" id="GO:0005737">
    <property type="term" value="C:cytoplasm"/>
    <property type="evidence" value="ECO:0007669"/>
    <property type="project" value="TreeGrafter"/>
</dbReference>
<evidence type="ECO:0000256" key="5">
    <source>
        <dbReference type="ARBA" id="ARBA00022691"/>
    </source>
</evidence>
<evidence type="ECO:0000259" key="7">
    <source>
        <dbReference type="SMART" id="SM00650"/>
    </source>
</evidence>
<evidence type="ECO:0000256" key="3">
    <source>
        <dbReference type="ARBA" id="ARBA00022603"/>
    </source>
</evidence>
<dbReference type="PROSITE" id="PS01279">
    <property type="entry name" value="PCMT"/>
    <property type="match status" value="1"/>
</dbReference>
<dbReference type="Pfam" id="PF01135">
    <property type="entry name" value="PCMT"/>
    <property type="match status" value="1"/>
</dbReference>
<dbReference type="PANTHER" id="PTHR11579:SF18">
    <property type="entry name" value="PROTEIN-L-ISOASPARTATE O-METHYLTRANSFERASE"/>
    <property type="match status" value="1"/>
</dbReference>
<dbReference type="InterPro" id="IPR000682">
    <property type="entry name" value="PCMT"/>
</dbReference>
<evidence type="ECO:0000256" key="2">
    <source>
        <dbReference type="ARBA" id="ARBA00013346"/>
    </source>
</evidence>
<evidence type="ECO:0000256" key="4">
    <source>
        <dbReference type="ARBA" id="ARBA00022679"/>
    </source>
</evidence>
<comment type="similarity">
    <text evidence="1">Belongs to the methyltransferase superfamily. L-isoaspartyl/D-aspartyl protein methyltransferase family.</text>
</comment>
<dbReference type="CDD" id="cd02440">
    <property type="entry name" value="AdoMet_MTases"/>
    <property type="match status" value="1"/>
</dbReference>
<dbReference type="PANTHER" id="PTHR11579">
    <property type="entry name" value="PROTEIN-L-ISOASPARTATE O-METHYLTRANSFERASE"/>
    <property type="match status" value="1"/>
</dbReference>
<keyword evidence="9" id="KW-1185">Reference proteome</keyword>
<evidence type="ECO:0000256" key="1">
    <source>
        <dbReference type="ARBA" id="ARBA00005369"/>
    </source>
</evidence>
<dbReference type="SUPFAM" id="SSF53335">
    <property type="entry name" value="S-adenosyl-L-methionine-dependent methyltransferases"/>
    <property type="match status" value="1"/>
</dbReference>
<dbReference type="InterPro" id="IPR020598">
    <property type="entry name" value="rRNA_Ade_methylase_Trfase_N"/>
</dbReference>
<protein>
    <recommendedName>
        <fullName evidence="2">Protein-L-isoaspartate O-methyltransferase</fullName>
    </recommendedName>
    <alternativeName>
        <fullName evidence="6">Protein L-isoaspartyl methyltransferase</fullName>
    </alternativeName>
</protein>
<gene>
    <name evidence="8" type="ORF">HNQ59_002673</name>
</gene>
<evidence type="ECO:0000313" key="9">
    <source>
        <dbReference type="Proteomes" id="UP000575898"/>
    </source>
</evidence>
<feature type="domain" description="Ribosomal RNA adenine methylase transferase N-terminal" evidence="7">
    <location>
        <begin position="65"/>
        <end position="207"/>
    </location>
</feature>
<keyword evidence="3 8" id="KW-0489">Methyltransferase</keyword>